<organism evidence="1 2">
    <name type="scientific">Laccaria amethystina LaAM-08-1</name>
    <dbReference type="NCBI Taxonomy" id="1095629"/>
    <lineage>
        <taxon>Eukaryota</taxon>
        <taxon>Fungi</taxon>
        <taxon>Dikarya</taxon>
        <taxon>Basidiomycota</taxon>
        <taxon>Agaricomycotina</taxon>
        <taxon>Agaricomycetes</taxon>
        <taxon>Agaricomycetidae</taxon>
        <taxon>Agaricales</taxon>
        <taxon>Agaricineae</taxon>
        <taxon>Hydnangiaceae</taxon>
        <taxon>Laccaria</taxon>
    </lineage>
</organism>
<dbReference type="Proteomes" id="UP000054477">
    <property type="component" value="Unassembled WGS sequence"/>
</dbReference>
<dbReference type="HOGENOM" id="CLU_3032712_0_0_1"/>
<evidence type="ECO:0000313" key="1">
    <source>
        <dbReference type="EMBL" id="KIK04082.1"/>
    </source>
</evidence>
<dbReference type="EMBL" id="KN838573">
    <property type="protein sequence ID" value="KIK04082.1"/>
    <property type="molecule type" value="Genomic_DNA"/>
</dbReference>
<proteinExistence type="predicted"/>
<protein>
    <submittedName>
        <fullName evidence="1">Uncharacterized protein</fullName>
    </submittedName>
</protein>
<dbReference type="AlphaFoldDB" id="A0A0C9Y219"/>
<accession>A0A0C9Y219</accession>
<reference evidence="2" key="2">
    <citation type="submission" date="2015-01" db="EMBL/GenBank/DDBJ databases">
        <title>Evolutionary Origins and Diversification of the Mycorrhizal Mutualists.</title>
        <authorList>
            <consortium name="DOE Joint Genome Institute"/>
            <consortium name="Mycorrhizal Genomics Consortium"/>
            <person name="Kohler A."/>
            <person name="Kuo A."/>
            <person name="Nagy L.G."/>
            <person name="Floudas D."/>
            <person name="Copeland A."/>
            <person name="Barry K.W."/>
            <person name="Cichocki N."/>
            <person name="Veneault-Fourrey C."/>
            <person name="LaButti K."/>
            <person name="Lindquist E.A."/>
            <person name="Lipzen A."/>
            <person name="Lundell T."/>
            <person name="Morin E."/>
            <person name="Murat C."/>
            <person name="Riley R."/>
            <person name="Ohm R."/>
            <person name="Sun H."/>
            <person name="Tunlid A."/>
            <person name="Henrissat B."/>
            <person name="Grigoriev I.V."/>
            <person name="Hibbett D.S."/>
            <person name="Martin F."/>
        </authorList>
    </citation>
    <scope>NUCLEOTIDE SEQUENCE [LARGE SCALE GENOMIC DNA]</scope>
    <source>
        <strain evidence="2">LaAM-08-1</strain>
    </source>
</reference>
<sequence>MCGITQPFSILVLVDRQGDWFTSLDSMIFPHHLSAITARPKPSNPLLRLYLLFPR</sequence>
<name>A0A0C9Y219_9AGAR</name>
<evidence type="ECO:0000313" key="2">
    <source>
        <dbReference type="Proteomes" id="UP000054477"/>
    </source>
</evidence>
<dbReference type="OrthoDB" id="3086085at2759"/>
<keyword evidence="2" id="KW-1185">Reference proteome</keyword>
<reference evidence="1 2" key="1">
    <citation type="submission" date="2014-04" db="EMBL/GenBank/DDBJ databases">
        <authorList>
            <consortium name="DOE Joint Genome Institute"/>
            <person name="Kuo A."/>
            <person name="Kohler A."/>
            <person name="Nagy L.G."/>
            <person name="Floudas D."/>
            <person name="Copeland A."/>
            <person name="Barry K.W."/>
            <person name="Cichocki N."/>
            <person name="Veneault-Fourrey C."/>
            <person name="LaButti K."/>
            <person name="Lindquist E.A."/>
            <person name="Lipzen A."/>
            <person name="Lundell T."/>
            <person name="Morin E."/>
            <person name="Murat C."/>
            <person name="Sun H."/>
            <person name="Tunlid A."/>
            <person name="Henrissat B."/>
            <person name="Grigoriev I.V."/>
            <person name="Hibbett D.S."/>
            <person name="Martin F."/>
            <person name="Nordberg H.P."/>
            <person name="Cantor M.N."/>
            <person name="Hua S.X."/>
        </authorList>
    </citation>
    <scope>NUCLEOTIDE SEQUENCE [LARGE SCALE GENOMIC DNA]</scope>
    <source>
        <strain evidence="1 2">LaAM-08-1</strain>
    </source>
</reference>
<gene>
    <name evidence="1" type="ORF">K443DRAFT_649539</name>
</gene>